<reference evidence="1 2" key="1">
    <citation type="submission" date="2019-10" db="EMBL/GenBank/DDBJ databases">
        <title>Bacillus aerolatum sp. nov., isolated from bioaerosol of sport playgrounds.</title>
        <authorList>
            <person name="Chen P."/>
            <person name="Zhang G."/>
        </authorList>
    </citation>
    <scope>NUCLEOTIDE SEQUENCE [LARGE SCALE GENOMIC DNA]</scope>
    <source>
        <strain evidence="1 2">CX253</strain>
    </source>
</reference>
<dbReference type="AlphaFoldDB" id="A0A6I1FI12"/>
<comment type="caution">
    <text evidence="1">The sequence shown here is derived from an EMBL/GenBank/DDBJ whole genome shotgun (WGS) entry which is preliminary data.</text>
</comment>
<evidence type="ECO:0000313" key="2">
    <source>
        <dbReference type="Proteomes" id="UP000429595"/>
    </source>
</evidence>
<name>A0A6I1FI12_9BACI</name>
<protein>
    <submittedName>
        <fullName evidence="1">FbpB family small basic protein</fullName>
    </submittedName>
</protein>
<keyword evidence="2" id="KW-1185">Reference proteome</keyword>
<dbReference type="Proteomes" id="UP000429595">
    <property type="component" value="Unassembled WGS sequence"/>
</dbReference>
<dbReference type="InterPro" id="IPR025004">
    <property type="entry name" value="SenN/SenS"/>
</dbReference>
<gene>
    <name evidence="1" type="ORF">F9802_14415</name>
</gene>
<dbReference type="RefSeq" id="WP_152153164.1">
    <property type="nucleotide sequence ID" value="NZ_WEIO01000009.1"/>
</dbReference>
<dbReference type="Pfam" id="PF13040">
    <property type="entry name" value="Fur_reg_FbpB"/>
    <property type="match status" value="1"/>
</dbReference>
<sequence length="47" mass="5812">MKKKHLSFHQLIEKNKEEMLKDKSVMEKIEKKLDKKHTDFMKRQQVV</sequence>
<dbReference type="EMBL" id="WEIO01000009">
    <property type="protein sequence ID" value="KAB7705294.1"/>
    <property type="molecule type" value="Genomic_DNA"/>
</dbReference>
<evidence type="ECO:0000313" key="1">
    <source>
        <dbReference type="EMBL" id="KAB7705294.1"/>
    </source>
</evidence>
<proteinExistence type="predicted"/>
<accession>A0A6I1FI12</accession>
<organism evidence="1 2">
    <name type="scientific">Bacillus aerolatus</name>
    <dbReference type="NCBI Taxonomy" id="2653354"/>
    <lineage>
        <taxon>Bacteria</taxon>
        <taxon>Bacillati</taxon>
        <taxon>Bacillota</taxon>
        <taxon>Bacilli</taxon>
        <taxon>Bacillales</taxon>
        <taxon>Bacillaceae</taxon>
        <taxon>Bacillus</taxon>
    </lineage>
</organism>